<proteinExistence type="predicted"/>
<keyword evidence="3" id="KW-1185">Reference proteome</keyword>
<keyword evidence="1" id="KW-1133">Transmembrane helix</keyword>
<sequence>MYDVVFSIINLKKNRKILSNFYCQWVLYVIYAVHRYSVLVIDN</sequence>
<keyword evidence="1" id="KW-0472">Membrane</keyword>
<dbReference type="EMBL" id="CAUOFW020003569">
    <property type="protein sequence ID" value="CAK9160750.1"/>
    <property type="molecule type" value="Genomic_DNA"/>
</dbReference>
<name>A0ABC8SV08_9AQUA</name>
<feature type="transmembrane region" description="Helical" evidence="1">
    <location>
        <begin position="21"/>
        <end position="41"/>
    </location>
</feature>
<evidence type="ECO:0000256" key="1">
    <source>
        <dbReference type="SAM" id="Phobius"/>
    </source>
</evidence>
<dbReference type="AlphaFoldDB" id="A0ABC8SV08"/>
<comment type="caution">
    <text evidence="2">The sequence shown here is derived from an EMBL/GenBank/DDBJ whole genome shotgun (WGS) entry which is preliminary data.</text>
</comment>
<dbReference type="Proteomes" id="UP001642360">
    <property type="component" value="Unassembled WGS sequence"/>
</dbReference>
<protein>
    <submittedName>
        <fullName evidence="2">Uncharacterized protein</fullName>
    </submittedName>
</protein>
<organism evidence="2 3">
    <name type="scientific">Ilex paraguariensis</name>
    <name type="common">yerba mate</name>
    <dbReference type="NCBI Taxonomy" id="185542"/>
    <lineage>
        <taxon>Eukaryota</taxon>
        <taxon>Viridiplantae</taxon>
        <taxon>Streptophyta</taxon>
        <taxon>Embryophyta</taxon>
        <taxon>Tracheophyta</taxon>
        <taxon>Spermatophyta</taxon>
        <taxon>Magnoliopsida</taxon>
        <taxon>eudicotyledons</taxon>
        <taxon>Gunneridae</taxon>
        <taxon>Pentapetalae</taxon>
        <taxon>asterids</taxon>
        <taxon>campanulids</taxon>
        <taxon>Aquifoliales</taxon>
        <taxon>Aquifoliaceae</taxon>
        <taxon>Ilex</taxon>
    </lineage>
</organism>
<reference evidence="2 3" key="1">
    <citation type="submission" date="2024-02" db="EMBL/GenBank/DDBJ databases">
        <authorList>
            <person name="Vignale AGUSTIN F."/>
            <person name="Sosa J E."/>
            <person name="Modenutti C."/>
        </authorList>
    </citation>
    <scope>NUCLEOTIDE SEQUENCE [LARGE SCALE GENOMIC DNA]</scope>
</reference>
<accession>A0ABC8SV08</accession>
<evidence type="ECO:0000313" key="2">
    <source>
        <dbReference type="EMBL" id="CAK9160750.1"/>
    </source>
</evidence>
<keyword evidence="1" id="KW-0812">Transmembrane</keyword>
<evidence type="ECO:0000313" key="3">
    <source>
        <dbReference type="Proteomes" id="UP001642360"/>
    </source>
</evidence>
<gene>
    <name evidence="2" type="ORF">ILEXP_LOCUS29531</name>
</gene>